<dbReference type="InterPro" id="IPR015424">
    <property type="entry name" value="PyrdxlP-dep_Trfase"/>
</dbReference>
<dbReference type="GO" id="GO:1901605">
    <property type="term" value="P:alpha-amino acid metabolic process"/>
    <property type="evidence" value="ECO:0007669"/>
    <property type="project" value="TreeGrafter"/>
</dbReference>
<dbReference type="PANTHER" id="PTHR42790:SF19">
    <property type="entry name" value="KYNURENINE_ALPHA-AMINOADIPATE AMINOTRANSFERASE, MITOCHONDRIAL"/>
    <property type="match status" value="1"/>
</dbReference>
<dbReference type="Gene3D" id="3.90.1150.10">
    <property type="entry name" value="Aspartate Aminotransferase, domain 1"/>
    <property type="match status" value="1"/>
</dbReference>
<evidence type="ECO:0000256" key="3">
    <source>
        <dbReference type="ARBA" id="ARBA00022679"/>
    </source>
</evidence>
<name>A0A850EY09_9BACL</name>
<evidence type="ECO:0000259" key="5">
    <source>
        <dbReference type="Pfam" id="PF00155"/>
    </source>
</evidence>
<keyword evidence="2 6" id="KW-0032">Aminotransferase</keyword>
<accession>A0A850EY09</accession>
<keyword evidence="7" id="KW-1185">Reference proteome</keyword>
<evidence type="ECO:0000256" key="4">
    <source>
        <dbReference type="ARBA" id="ARBA00022898"/>
    </source>
</evidence>
<dbReference type="AlphaFoldDB" id="A0A850EY09"/>
<keyword evidence="3 6" id="KW-0808">Transferase</keyword>
<dbReference type="InterPro" id="IPR004839">
    <property type="entry name" value="Aminotransferase_I/II_large"/>
</dbReference>
<dbReference type="Gene3D" id="3.40.640.10">
    <property type="entry name" value="Type I PLP-dependent aspartate aminotransferase-like (Major domain)"/>
    <property type="match status" value="1"/>
</dbReference>
<evidence type="ECO:0000313" key="6">
    <source>
        <dbReference type="EMBL" id="NUU63782.1"/>
    </source>
</evidence>
<dbReference type="Proteomes" id="UP000564806">
    <property type="component" value="Unassembled WGS sequence"/>
</dbReference>
<dbReference type="InterPro" id="IPR050859">
    <property type="entry name" value="Class-I_PLP-dep_aminotransf"/>
</dbReference>
<comment type="caution">
    <text evidence="6">The sequence shown here is derived from an EMBL/GenBank/DDBJ whole genome shotgun (WGS) entry which is preliminary data.</text>
</comment>
<reference evidence="6" key="1">
    <citation type="submission" date="2020-06" db="EMBL/GenBank/DDBJ databases">
        <title>Paenibacillus sp. nov., isolated from soil.</title>
        <authorList>
            <person name="Seo Y.L."/>
        </authorList>
    </citation>
    <scope>NUCLEOTIDE SEQUENCE [LARGE SCALE GENOMIC DNA]</scope>
    <source>
        <strain evidence="6">JW14</strain>
    </source>
</reference>
<feature type="domain" description="Aminotransferase class I/classII large" evidence="5">
    <location>
        <begin position="53"/>
        <end position="379"/>
    </location>
</feature>
<dbReference type="InterPro" id="IPR015422">
    <property type="entry name" value="PyrdxlP-dep_Trfase_small"/>
</dbReference>
<dbReference type="InterPro" id="IPR015421">
    <property type="entry name" value="PyrdxlP-dep_Trfase_major"/>
</dbReference>
<keyword evidence="4" id="KW-0663">Pyridoxal phosphate</keyword>
<dbReference type="GO" id="GO:0030170">
    <property type="term" value="F:pyridoxal phosphate binding"/>
    <property type="evidence" value="ECO:0007669"/>
    <property type="project" value="InterPro"/>
</dbReference>
<evidence type="ECO:0000256" key="1">
    <source>
        <dbReference type="ARBA" id="ARBA00001933"/>
    </source>
</evidence>
<dbReference type="SUPFAM" id="SSF53383">
    <property type="entry name" value="PLP-dependent transferases"/>
    <property type="match status" value="1"/>
</dbReference>
<dbReference type="Pfam" id="PF00155">
    <property type="entry name" value="Aminotran_1_2"/>
    <property type="match status" value="1"/>
</dbReference>
<dbReference type="CDD" id="cd00609">
    <property type="entry name" value="AAT_like"/>
    <property type="match status" value="1"/>
</dbReference>
<organism evidence="6 7">
    <name type="scientific">Paenibacillus agri</name>
    <dbReference type="NCBI Taxonomy" id="2744309"/>
    <lineage>
        <taxon>Bacteria</taxon>
        <taxon>Bacillati</taxon>
        <taxon>Bacillota</taxon>
        <taxon>Bacilli</taxon>
        <taxon>Bacillales</taxon>
        <taxon>Paenibacillaceae</taxon>
        <taxon>Paenibacillus</taxon>
    </lineage>
</organism>
<protein>
    <submittedName>
        <fullName evidence="6">PLP-dependent aminotransferase family protein</fullName>
    </submittedName>
</protein>
<proteinExistence type="predicted"/>
<dbReference type="PANTHER" id="PTHR42790">
    <property type="entry name" value="AMINOTRANSFERASE"/>
    <property type="match status" value="1"/>
</dbReference>
<evidence type="ECO:0000313" key="7">
    <source>
        <dbReference type="Proteomes" id="UP000564806"/>
    </source>
</evidence>
<evidence type="ECO:0000256" key="2">
    <source>
        <dbReference type="ARBA" id="ARBA00022576"/>
    </source>
</evidence>
<gene>
    <name evidence="6" type="ORF">HPT30_25850</name>
</gene>
<dbReference type="GO" id="GO:0008483">
    <property type="term" value="F:transaminase activity"/>
    <property type="evidence" value="ECO:0007669"/>
    <property type="project" value="UniProtKB-KW"/>
</dbReference>
<dbReference type="EMBL" id="JABWCS010000220">
    <property type="protein sequence ID" value="NUU63782.1"/>
    <property type="molecule type" value="Genomic_DNA"/>
</dbReference>
<dbReference type="RefSeq" id="WP_175374166.1">
    <property type="nucleotide sequence ID" value="NZ_JABWCS010000220.1"/>
</dbReference>
<comment type="cofactor">
    <cofactor evidence="1">
        <name>pyridoxal 5'-phosphate</name>
        <dbReference type="ChEBI" id="CHEBI:597326"/>
    </cofactor>
</comment>
<sequence length="405" mass="44665">MKYDFSARAHTLLSSQLLSIRTQTRRGSMISLAEELPAEELFPLSLLAETASTVISADAGALQYGDPEGYGPLREWLIGDWLKAKGVAVAEGGVLLTTGSQQAIDLLSRVYIDPGDCVLVENPTSPGMLQALRMQGAVIIPVQGDRDGLLPDHLRSQILQHRPKMLYAAPSFTNPSGVLWSLTRRKEILELCIAHDVLIVEDDSYGDLHFERYNEHPLGKYPSLYALENVSDGGHVLYIGSFSKTVAPALRTGWAAGSRELISVMAAAKQMADWQSSSLNQRLLHHLLDVSAFDLREHIKLLNREYHTRFKLMIELLKRPAWKQSSYELPVGGMFLWVSLPDGMDVNALLRCALGKGVAFLPGPLCSVNGGGQYIRLNFTHPGRDELLLGMNLMSEAVTEFTARS</sequence>